<dbReference type="PANTHER" id="PTHR30222:SF17">
    <property type="entry name" value="SPERMIDINE_PUTRESCINE-BINDING PERIPLASMIC PROTEIN"/>
    <property type="match status" value="1"/>
</dbReference>
<name>A0A839SWY0_9PROT</name>
<keyword evidence="4" id="KW-0574">Periplasm</keyword>
<dbReference type="AlphaFoldDB" id="A0A839SWY0"/>
<dbReference type="PRINTS" id="PR00909">
    <property type="entry name" value="SPERMDNBNDNG"/>
</dbReference>
<dbReference type="Proteomes" id="UP000581135">
    <property type="component" value="Unassembled WGS sequence"/>
</dbReference>
<evidence type="ECO:0000256" key="3">
    <source>
        <dbReference type="ARBA" id="ARBA00022729"/>
    </source>
</evidence>
<accession>A0A839SWY0</accession>
<comment type="caution">
    <text evidence="5">The sequence shown here is derived from an EMBL/GenBank/DDBJ whole genome shotgun (WGS) entry which is preliminary data.</text>
</comment>
<keyword evidence="2" id="KW-0813">Transport</keyword>
<evidence type="ECO:0000256" key="1">
    <source>
        <dbReference type="ARBA" id="ARBA00004418"/>
    </source>
</evidence>
<dbReference type="PROSITE" id="PS51318">
    <property type="entry name" value="TAT"/>
    <property type="match status" value="1"/>
</dbReference>
<dbReference type="SUPFAM" id="SSF53850">
    <property type="entry name" value="Periplasmic binding protein-like II"/>
    <property type="match status" value="1"/>
</dbReference>
<sequence>METKITLTPRAKRAFSRRSVLGGVAAAALAAPMISRRALSSSGEVNVFTWGDYFQDNMTEAFTKATGIKVNVSTYGSNEEAQSKLRAANGAGFDLIFPSVDTRPNYDDGDLLAEIDESRIKVDRVQSALWRNSLRLGAARRGKRYLVPFSWGTEGITYDSSVHNIGPGELSYGHLWADGLDGKVAARQKSVLVSLAIYLDSTGELKSDRAMDFYKTEADCRRVFEGCLAFAGKHKKNIGAYWNNATEATGAFTDAGCTVGQTWDTTGIKLHQDVDPKWRYAAPKEGALGWMDTVAIPSGAANVDQAYELINFLMTPEIGGMFANNTGYNSAAVNASEHLTDASKEAFAFAYPGDAIDNLWWWPMFTPWFSEMRQEYVEKLTNL</sequence>
<organism evidence="5 6">
    <name type="scientific">Limibacillus halophilus</name>
    <dbReference type="NCBI Taxonomy" id="1579333"/>
    <lineage>
        <taxon>Bacteria</taxon>
        <taxon>Pseudomonadati</taxon>
        <taxon>Pseudomonadota</taxon>
        <taxon>Alphaproteobacteria</taxon>
        <taxon>Rhodospirillales</taxon>
        <taxon>Rhodovibrionaceae</taxon>
        <taxon>Limibacillus</taxon>
    </lineage>
</organism>
<dbReference type="RefSeq" id="WP_183417012.1">
    <property type="nucleotide sequence ID" value="NZ_JACHXA010000007.1"/>
</dbReference>
<evidence type="ECO:0000313" key="6">
    <source>
        <dbReference type="Proteomes" id="UP000581135"/>
    </source>
</evidence>
<protein>
    <submittedName>
        <fullName evidence="5">Spermidine/putrescine transport system substrate-binding protein</fullName>
    </submittedName>
</protein>
<dbReference type="InterPro" id="IPR001188">
    <property type="entry name" value="Sperm_putr-bd"/>
</dbReference>
<proteinExistence type="predicted"/>
<dbReference type="GO" id="GO:0019808">
    <property type="term" value="F:polyamine binding"/>
    <property type="evidence" value="ECO:0007669"/>
    <property type="project" value="InterPro"/>
</dbReference>
<dbReference type="Pfam" id="PF13416">
    <property type="entry name" value="SBP_bac_8"/>
    <property type="match status" value="1"/>
</dbReference>
<comment type="subcellular location">
    <subcellularLocation>
        <location evidence="1">Periplasm</location>
    </subcellularLocation>
</comment>
<reference evidence="5 6" key="1">
    <citation type="submission" date="2020-08" db="EMBL/GenBank/DDBJ databases">
        <title>Genomic Encyclopedia of Type Strains, Phase III (KMG-III): the genomes of soil and plant-associated and newly described type strains.</title>
        <authorList>
            <person name="Whitman W."/>
        </authorList>
    </citation>
    <scope>NUCLEOTIDE SEQUENCE [LARGE SCALE GENOMIC DNA]</scope>
    <source>
        <strain evidence="5 6">CECT 8803</strain>
    </source>
</reference>
<dbReference type="GO" id="GO:0015846">
    <property type="term" value="P:polyamine transport"/>
    <property type="evidence" value="ECO:0007669"/>
    <property type="project" value="InterPro"/>
</dbReference>
<evidence type="ECO:0000256" key="2">
    <source>
        <dbReference type="ARBA" id="ARBA00022448"/>
    </source>
</evidence>
<dbReference type="PANTHER" id="PTHR30222">
    <property type="entry name" value="SPERMIDINE/PUTRESCINE-BINDING PERIPLASMIC PROTEIN"/>
    <property type="match status" value="1"/>
</dbReference>
<dbReference type="Gene3D" id="3.40.190.10">
    <property type="entry name" value="Periplasmic binding protein-like II"/>
    <property type="match status" value="2"/>
</dbReference>
<evidence type="ECO:0000313" key="5">
    <source>
        <dbReference type="EMBL" id="MBB3066190.1"/>
    </source>
</evidence>
<gene>
    <name evidence="5" type="ORF">FHR98_002495</name>
</gene>
<keyword evidence="3" id="KW-0732">Signal</keyword>
<keyword evidence="6" id="KW-1185">Reference proteome</keyword>
<evidence type="ECO:0000256" key="4">
    <source>
        <dbReference type="ARBA" id="ARBA00022764"/>
    </source>
</evidence>
<dbReference type="InterPro" id="IPR006059">
    <property type="entry name" value="SBP"/>
</dbReference>
<dbReference type="GO" id="GO:0042597">
    <property type="term" value="C:periplasmic space"/>
    <property type="evidence" value="ECO:0007669"/>
    <property type="project" value="UniProtKB-SubCell"/>
</dbReference>
<dbReference type="EMBL" id="JACHXA010000007">
    <property type="protein sequence ID" value="MBB3066190.1"/>
    <property type="molecule type" value="Genomic_DNA"/>
</dbReference>
<dbReference type="InterPro" id="IPR006311">
    <property type="entry name" value="TAT_signal"/>
</dbReference>